<dbReference type="NCBIfam" id="NF004612">
    <property type="entry name" value="PRK05943.1"/>
    <property type="match status" value="1"/>
</dbReference>
<accession>A0A6N6VLE3</accession>
<dbReference type="GO" id="GO:0003735">
    <property type="term" value="F:structural constituent of ribosome"/>
    <property type="evidence" value="ECO:0007669"/>
    <property type="project" value="InterPro"/>
</dbReference>
<comment type="caution">
    <text evidence="8">The sequence shown here is derived from an EMBL/GenBank/DDBJ whole genome shotgun (WGS) entry which is preliminary data.</text>
</comment>
<dbReference type="GO" id="GO:0022625">
    <property type="term" value="C:cytosolic large ribosomal subunit"/>
    <property type="evidence" value="ECO:0007669"/>
    <property type="project" value="TreeGrafter"/>
</dbReference>
<sequence>MAETLTLKAEARTKSSKGAVRSLRLAGRVPAVIYGDKQTPELISVNYKDVNSLYQTGTFTSHILDIEIDGRKERVIPRDVQREPVRDFLIHVDFLRVGKNASITVEVPVHFVNHEASPGMKAGGVLNIVSHEIELSCPADSIPEAIEIDLTGYEMGSSIHISSVKLPAGVKPTTTDRDFTVATIAAPAAVVSAEASAPAAAAAAPAAAKGAAAPAAAAKAPAAKK</sequence>
<evidence type="ECO:0000313" key="8">
    <source>
        <dbReference type="EMBL" id="KAB7739447.1"/>
    </source>
</evidence>
<evidence type="ECO:0000256" key="3">
    <source>
        <dbReference type="ARBA" id="ARBA00022980"/>
    </source>
</evidence>
<dbReference type="PANTHER" id="PTHR33284">
    <property type="entry name" value="RIBOSOMAL PROTEIN L25/GLN-TRNA SYNTHETASE, ANTI-CODON-BINDING DOMAIN-CONTAINING PROTEIN"/>
    <property type="match status" value="1"/>
</dbReference>
<dbReference type="NCBIfam" id="TIGR00731">
    <property type="entry name" value="bL25_bact_ctc"/>
    <property type="match status" value="1"/>
</dbReference>
<protein>
    <recommendedName>
        <fullName evidence="5">Large ribosomal subunit protein bL25</fullName>
    </recommendedName>
    <alternativeName>
        <fullName evidence="5">General stress protein CTC</fullName>
    </alternativeName>
</protein>
<comment type="function">
    <text evidence="5">This is one of the proteins that binds to the 5S RNA in the ribosome where it forms part of the central protuberance.</text>
</comment>
<dbReference type="Proteomes" id="UP000468901">
    <property type="component" value="Unassembled WGS sequence"/>
</dbReference>
<evidence type="ECO:0000313" key="9">
    <source>
        <dbReference type="Proteomes" id="UP000468901"/>
    </source>
</evidence>
<dbReference type="InterPro" id="IPR020056">
    <property type="entry name" value="Rbsml_bL25/Gln-tRNA_synth_N"/>
</dbReference>
<gene>
    <name evidence="5" type="primary">rplY</name>
    <name evidence="5" type="synonym">ctc</name>
    <name evidence="8" type="ORF">F2P47_12050</name>
</gene>
<dbReference type="InterPro" id="IPR011035">
    <property type="entry name" value="Ribosomal_bL25/Gln-tRNA_synth"/>
</dbReference>
<feature type="domain" description="Large ribosomal subunit protein bL25 L25" evidence="6">
    <location>
        <begin position="7"/>
        <end position="94"/>
    </location>
</feature>
<dbReference type="EMBL" id="WESC01000010">
    <property type="protein sequence ID" value="KAB7739447.1"/>
    <property type="molecule type" value="Genomic_DNA"/>
</dbReference>
<keyword evidence="2 5" id="KW-0694">RNA-binding</keyword>
<dbReference type="AlphaFoldDB" id="A0A6N6VLE3"/>
<dbReference type="Gene3D" id="2.170.120.20">
    <property type="entry name" value="Ribosomal protein L25, beta domain"/>
    <property type="match status" value="1"/>
</dbReference>
<evidence type="ECO:0000256" key="4">
    <source>
        <dbReference type="ARBA" id="ARBA00023274"/>
    </source>
</evidence>
<evidence type="ECO:0000256" key="2">
    <source>
        <dbReference type="ARBA" id="ARBA00022884"/>
    </source>
</evidence>
<dbReference type="PANTHER" id="PTHR33284:SF1">
    <property type="entry name" value="RIBOSOMAL PROTEIN L25_GLN-TRNA SYNTHETASE, ANTI-CODON-BINDING DOMAIN-CONTAINING PROTEIN"/>
    <property type="match status" value="1"/>
</dbReference>
<evidence type="ECO:0000256" key="5">
    <source>
        <dbReference type="HAMAP-Rule" id="MF_01334"/>
    </source>
</evidence>
<evidence type="ECO:0000256" key="1">
    <source>
        <dbReference type="ARBA" id="ARBA00022730"/>
    </source>
</evidence>
<dbReference type="Pfam" id="PF01386">
    <property type="entry name" value="Ribosomal_L25p"/>
    <property type="match status" value="1"/>
</dbReference>
<dbReference type="InterPro" id="IPR020057">
    <property type="entry name" value="Ribosomal_bL25_b-dom"/>
</dbReference>
<organism evidence="8 9">
    <name type="scientific">Parvibaculum sedimenti</name>
    <dbReference type="NCBI Taxonomy" id="2608632"/>
    <lineage>
        <taxon>Bacteria</taxon>
        <taxon>Pseudomonadati</taxon>
        <taxon>Pseudomonadota</taxon>
        <taxon>Alphaproteobacteria</taxon>
        <taxon>Hyphomicrobiales</taxon>
        <taxon>Parvibaculaceae</taxon>
        <taxon>Parvibaculum</taxon>
    </lineage>
</organism>
<dbReference type="HAMAP" id="MF_01334">
    <property type="entry name" value="Ribosomal_bL25_CTC"/>
    <property type="match status" value="1"/>
</dbReference>
<name>A0A6N6VLE3_9HYPH</name>
<keyword evidence="4 5" id="KW-0687">Ribonucleoprotein</keyword>
<keyword evidence="3 5" id="KW-0689">Ribosomal protein</keyword>
<evidence type="ECO:0000259" key="6">
    <source>
        <dbReference type="Pfam" id="PF01386"/>
    </source>
</evidence>
<feature type="domain" description="Large ribosomal subunit protein bL25 beta" evidence="7">
    <location>
        <begin position="103"/>
        <end position="187"/>
    </location>
</feature>
<keyword evidence="9" id="KW-1185">Reference proteome</keyword>
<dbReference type="NCBIfam" id="NF004128">
    <property type="entry name" value="PRK05618.1-2"/>
    <property type="match status" value="1"/>
</dbReference>
<comment type="similarity">
    <text evidence="5">Belongs to the bacterial ribosomal protein bL25 family. CTC subfamily.</text>
</comment>
<dbReference type="GO" id="GO:0006412">
    <property type="term" value="P:translation"/>
    <property type="evidence" value="ECO:0007669"/>
    <property type="project" value="UniProtKB-UniRule"/>
</dbReference>
<dbReference type="SUPFAM" id="SSF50715">
    <property type="entry name" value="Ribosomal protein L25-like"/>
    <property type="match status" value="1"/>
</dbReference>
<comment type="subunit">
    <text evidence="5">Part of the 50S ribosomal subunit; part of the 5S rRNA/L5/L18/L25 subcomplex. Contacts the 5S rRNA. Binds to the 5S rRNA independently of L5 and L18.</text>
</comment>
<dbReference type="RefSeq" id="WP_152216619.1">
    <property type="nucleotide sequence ID" value="NZ_WESC01000010.1"/>
</dbReference>
<dbReference type="GO" id="GO:0008097">
    <property type="term" value="F:5S rRNA binding"/>
    <property type="evidence" value="ECO:0007669"/>
    <property type="project" value="InterPro"/>
</dbReference>
<dbReference type="InterPro" id="IPR037121">
    <property type="entry name" value="Ribosomal_bL25_C"/>
</dbReference>
<evidence type="ECO:0000259" key="7">
    <source>
        <dbReference type="Pfam" id="PF14693"/>
    </source>
</evidence>
<reference evidence="8 9" key="1">
    <citation type="submission" date="2019-09" db="EMBL/GenBank/DDBJ databases">
        <title>Parvibaculum sedimenti sp. nov., isolated from sediment.</title>
        <authorList>
            <person name="Wang Y."/>
        </authorList>
    </citation>
    <scope>NUCLEOTIDE SEQUENCE [LARGE SCALE GENOMIC DNA]</scope>
    <source>
        <strain evidence="8 9">HXT-9</strain>
    </source>
</reference>
<dbReference type="NCBIfam" id="NF004130">
    <property type="entry name" value="PRK05618.1-5"/>
    <property type="match status" value="1"/>
</dbReference>
<keyword evidence="1 5" id="KW-0699">rRNA-binding</keyword>
<dbReference type="InterPro" id="IPR020930">
    <property type="entry name" value="Ribosomal_uL5_bac-type"/>
</dbReference>
<dbReference type="Pfam" id="PF14693">
    <property type="entry name" value="Ribosomal_TL5_C"/>
    <property type="match status" value="1"/>
</dbReference>
<dbReference type="CDD" id="cd00495">
    <property type="entry name" value="Ribosomal_L25_TL5_CTC"/>
    <property type="match status" value="1"/>
</dbReference>
<dbReference type="InterPro" id="IPR001021">
    <property type="entry name" value="Ribosomal_bL25_long"/>
</dbReference>
<dbReference type="InterPro" id="IPR029751">
    <property type="entry name" value="Ribosomal_L25_dom"/>
</dbReference>
<proteinExistence type="inferred from homology"/>
<dbReference type="Gene3D" id="2.40.240.10">
    <property type="entry name" value="Ribosomal Protein L25, Chain P"/>
    <property type="match status" value="1"/>
</dbReference>